<dbReference type="CDD" id="cd07984">
    <property type="entry name" value="LPLAT_LABLAT-like"/>
    <property type="match status" value="1"/>
</dbReference>
<gene>
    <name evidence="7" type="ORF">P7079_04510</name>
</gene>
<keyword evidence="6 7" id="KW-0012">Acyltransferase</keyword>
<dbReference type="GO" id="GO:0016746">
    <property type="term" value="F:acyltransferase activity"/>
    <property type="evidence" value="ECO:0007669"/>
    <property type="project" value="UniProtKB-KW"/>
</dbReference>
<protein>
    <submittedName>
        <fullName evidence="7">Phosphatidylinositol mannoside acyltransferase</fullName>
    </submittedName>
</protein>
<keyword evidence="4" id="KW-0808">Transferase</keyword>
<evidence type="ECO:0000313" key="8">
    <source>
        <dbReference type="Proteomes" id="UP001215216"/>
    </source>
</evidence>
<evidence type="ECO:0000256" key="4">
    <source>
        <dbReference type="ARBA" id="ARBA00022679"/>
    </source>
</evidence>
<dbReference type="RefSeq" id="WP_278012107.1">
    <property type="nucleotide sequence ID" value="NZ_CP121208.1"/>
</dbReference>
<evidence type="ECO:0000256" key="2">
    <source>
        <dbReference type="ARBA" id="ARBA00022475"/>
    </source>
</evidence>
<accession>A0ABY8G0J0</accession>
<proteinExistence type="predicted"/>
<dbReference type="Proteomes" id="UP001215216">
    <property type="component" value="Chromosome"/>
</dbReference>
<evidence type="ECO:0000256" key="1">
    <source>
        <dbReference type="ARBA" id="ARBA00004533"/>
    </source>
</evidence>
<dbReference type="Pfam" id="PF03279">
    <property type="entry name" value="Lip_A_acyltrans"/>
    <property type="match status" value="1"/>
</dbReference>
<evidence type="ECO:0000256" key="6">
    <source>
        <dbReference type="ARBA" id="ARBA00023315"/>
    </source>
</evidence>
<name>A0ABY8G0J0_9ACTO</name>
<dbReference type="InterPro" id="IPR004960">
    <property type="entry name" value="LipA_acyltrans"/>
</dbReference>
<dbReference type="PANTHER" id="PTHR30606:SF10">
    <property type="entry name" value="PHOSPHATIDYLINOSITOL MANNOSIDE ACYLTRANSFERASE"/>
    <property type="match status" value="1"/>
</dbReference>
<evidence type="ECO:0000256" key="5">
    <source>
        <dbReference type="ARBA" id="ARBA00023136"/>
    </source>
</evidence>
<evidence type="ECO:0000256" key="3">
    <source>
        <dbReference type="ARBA" id="ARBA00022519"/>
    </source>
</evidence>
<dbReference type="EMBL" id="CP121208">
    <property type="protein sequence ID" value="WFM82681.1"/>
    <property type="molecule type" value="Genomic_DNA"/>
</dbReference>
<sequence length="321" mass="36708">MKIVSSVKAFERATRAARVIPEPLGRFIARMIGRVLGWSTLASVCQLRKNLQRIRPLNSTWAQYARSGRAMSLYMTYYYEIFRLPHLTREQVDARVRVRGEEKMTTYLDRGQALPAALLHMGNWDLAGAWATSHLAPVHTIAEKLNPPEVADYFLQLRRQMGMKIYHAVKGNGAIHALEADMNDTAFIPLLCDRDLSAQGIEVSLRGHPIRVAVGAALLARKRQVPMFPVFIEAEQITQPERRRRAGTTSGIHIRIGEPIFPDPEVELAADLERMNQEWMDAVGEYLPGHEENWHMLQKVFVEDLDRERLAKRHAKEEENR</sequence>
<keyword evidence="2" id="KW-1003">Cell membrane</keyword>
<keyword evidence="8" id="KW-1185">Reference proteome</keyword>
<dbReference type="NCBIfam" id="NF005919">
    <property type="entry name" value="PRK07920.1"/>
    <property type="match status" value="1"/>
</dbReference>
<reference evidence="7 8" key="1">
    <citation type="submission" date="2023-03" db="EMBL/GenBank/DDBJ databases">
        <title>Complete genome of Arcanobacterium canis strain DSM 25104 isolated in 2010 from a canine otitis externa in Germany.</title>
        <authorList>
            <person name="Borowiak M."/>
            <person name="Kreitlow A."/>
            <person name="Malorny B."/>
            <person name="Laemmler C."/>
            <person name="Prenger-Berninghoff E."/>
            <person name="Ploetz M."/>
            <person name="Abdulmawjood A."/>
        </authorList>
    </citation>
    <scope>NUCLEOTIDE SEQUENCE [LARGE SCALE GENOMIC DNA]</scope>
    <source>
        <strain evidence="7 8">DSM 25104</strain>
    </source>
</reference>
<dbReference type="SUPFAM" id="SSF69593">
    <property type="entry name" value="Glycerol-3-phosphate (1)-acyltransferase"/>
    <property type="match status" value="1"/>
</dbReference>
<keyword evidence="3" id="KW-0997">Cell inner membrane</keyword>
<dbReference type="PANTHER" id="PTHR30606">
    <property type="entry name" value="LIPID A BIOSYNTHESIS LAUROYL ACYLTRANSFERASE"/>
    <property type="match status" value="1"/>
</dbReference>
<organism evidence="7 8">
    <name type="scientific">Arcanobacterium canis</name>
    <dbReference type="NCBI Taxonomy" id="999183"/>
    <lineage>
        <taxon>Bacteria</taxon>
        <taxon>Bacillati</taxon>
        <taxon>Actinomycetota</taxon>
        <taxon>Actinomycetes</taxon>
        <taxon>Actinomycetales</taxon>
        <taxon>Actinomycetaceae</taxon>
        <taxon>Arcanobacterium</taxon>
    </lineage>
</organism>
<evidence type="ECO:0000313" key="7">
    <source>
        <dbReference type="EMBL" id="WFM82681.1"/>
    </source>
</evidence>
<keyword evidence="5" id="KW-0472">Membrane</keyword>
<comment type="subcellular location">
    <subcellularLocation>
        <location evidence="1">Cell inner membrane</location>
    </subcellularLocation>
</comment>